<keyword evidence="2 9" id="KW-0489">Methyltransferase</keyword>
<protein>
    <recommendedName>
        <fullName evidence="7">tRNA (guanine(26)-N(2))-dimethyltransferase</fullName>
        <ecNumber evidence="7">2.1.1.216</ecNumber>
    </recommendedName>
</protein>
<dbReference type="EC" id="2.1.1.216" evidence="7"/>
<dbReference type="GO" id="GO:0160104">
    <property type="term" value="F:tRNA (guanine(26)-N2)-dimethyltransferase activity"/>
    <property type="evidence" value="ECO:0007669"/>
    <property type="project" value="UniProtKB-EC"/>
</dbReference>
<organism evidence="11 12">
    <name type="scientific">Glossina brevipalpis</name>
    <dbReference type="NCBI Taxonomy" id="37001"/>
    <lineage>
        <taxon>Eukaryota</taxon>
        <taxon>Metazoa</taxon>
        <taxon>Ecdysozoa</taxon>
        <taxon>Arthropoda</taxon>
        <taxon>Hexapoda</taxon>
        <taxon>Insecta</taxon>
        <taxon>Pterygota</taxon>
        <taxon>Neoptera</taxon>
        <taxon>Endopterygota</taxon>
        <taxon>Diptera</taxon>
        <taxon>Brachycera</taxon>
        <taxon>Muscomorpha</taxon>
        <taxon>Hippoboscoidea</taxon>
        <taxon>Glossinidae</taxon>
        <taxon>Glossina</taxon>
    </lineage>
</organism>
<evidence type="ECO:0000256" key="1">
    <source>
        <dbReference type="ARBA" id="ARBA00022555"/>
    </source>
</evidence>
<evidence type="ECO:0000256" key="10">
    <source>
        <dbReference type="SAM" id="Phobius"/>
    </source>
</evidence>
<evidence type="ECO:0000256" key="4">
    <source>
        <dbReference type="ARBA" id="ARBA00022691"/>
    </source>
</evidence>
<comment type="catalytic activity">
    <reaction evidence="8">
        <text>guanosine(26) in tRNA + 2 S-adenosyl-L-methionine = N(2)-dimethylguanosine(26) in tRNA + 2 S-adenosyl-L-homocysteine + 2 H(+)</text>
        <dbReference type="Rhea" id="RHEA:43140"/>
        <dbReference type="Rhea" id="RHEA-COMP:10359"/>
        <dbReference type="Rhea" id="RHEA-COMP:10360"/>
        <dbReference type="ChEBI" id="CHEBI:15378"/>
        <dbReference type="ChEBI" id="CHEBI:57856"/>
        <dbReference type="ChEBI" id="CHEBI:59789"/>
        <dbReference type="ChEBI" id="CHEBI:74269"/>
        <dbReference type="ChEBI" id="CHEBI:74513"/>
        <dbReference type="EC" id="2.1.1.216"/>
    </reaction>
</comment>
<dbReference type="GO" id="GO:0000049">
    <property type="term" value="F:tRNA binding"/>
    <property type="evidence" value="ECO:0007669"/>
    <property type="project" value="UniProtKB-UniRule"/>
</dbReference>
<dbReference type="SUPFAM" id="SSF53335">
    <property type="entry name" value="S-adenosyl-L-methionine-dependent methyltransferases"/>
    <property type="match status" value="1"/>
</dbReference>
<dbReference type="EnsemblMetazoa" id="GBRI012158-RA">
    <property type="protein sequence ID" value="GBRI012158-PA"/>
    <property type="gene ID" value="GBRI012158"/>
</dbReference>
<keyword evidence="3 9" id="KW-0808">Transferase</keyword>
<proteinExistence type="inferred from homology"/>
<dbReference type="AlphaFoldDB" id="A0A1A9WAD7"/>
<evidence type="ECO:0000256" key="7">
    <source>
        <dbReference type="ARBA" id="ARBA00039099"/>
    </source>
</evidence>
<dbReference type="InterPro" id="IPR002905">
    <property type="entry name" value="Trm1"/>
</dbReference>
<dbReference type="PANTHER" id="PTHR10631">
    <property type="entry name" value="N 2 ,N 2 -DIMETHYLGUANOSINE TRNA METHYLTRANSFERASE"/>
    <property type="match status" value="1"/>
</dbReference>
<accession>A0A1A9WAD7</accession>
<dbReference type="STRING" id="37001.A0A1A9WAD7"/>
<keyword evidence="4 9" id="KW-0949">S-adenosyl-L-methionine</keyword>
<keyword evidence="10" id="KW-1133">Transmembrane helix</keyword>
<dbReference type="PANTHER" id="PTHR10631:SF3">
    <property type="entry name" value="TRNA (GUANINE(26)-N(2))-DIMETHYLTRANSFERASE"/>
    <property type="match status" value="1"/>
</dbReference>
<dbReference type="GO" id="GO:0002940">
    <property type="term" value="P:tRNA N2-guanine methylation"/>
    <property type="evidence" value="ECO:0007669"/>
    <property type="project" value="TreeGrafter"/>
</dbReference>
<dbReference type="VEuPathDB" id="VectorBase:GBRI012158"/>
<feature type="transmembrane region" description="Helical" evidence="10">
    <location>
        <begin position="127"/>
        <end position="148"/>
    </location>
</feature>
<keyword evidence="10" id="KW-0812">Transmembrane</keyword>
<dbReference type="PROSITE" id="PS51626">
    <property type="entry name" value="SAM_MT_TRM1"/>
    <property type="match status" value="1"/>
</dbReference>
<keyword evidence="5 9" id="KW-0819">tRNA processing</keyword>
<keyword evidence="6 9" id="KW-0694">RNA-binding</keyword>
<evidence type="ECO:0000313" key="11">
    <source>
        <dbReference type="EnsemblMetazoa" id="GBRI012158-PA"/>
    </source>
</evidence>
<dbReference type="Gene3D" id="3.40.50.150">
    <property type="entry name" value="Vaccinia Virus protein VP39"/>
    <property type="match status" value="1"/>
</dbReference>
<keyword evidence="1 9" id="KW-0820">tRNA-binding</keyword>
<comment type="similarity">
    <text evidence="9">Belongs to the class I-like SAM-binding methyltransferase superfamily. Trm1 family.</text>
</comment>
<dbReference type="Pfam" id="PF02005">
    <property type="entry name" value="TRM"/>
    <property type="match status" value="1"/>
</dbReference>
<evidence type="ECO:0000256" key="8">
    <source>
        <dbReference type="ARBA" id="ARBA00051897"/>
    </source>
</evidence>
<keyword evidence="10" id="KW-0472">Membrane</keyword>
<evidence type="ECO:0000256" key="2">
    <source>
        <dbReference type="ARBA" id="ARBA00022603"/>
    </source>
</evidence>
<evidence type="ECO:0000313" key="12">
    <source>
        <dbReference type="Proteomes" id="UP000091820"/>
    </source>
</evidence>
<name>A0A1A9WAD7_9MUSC</name>
<evidence type="ECO:0000256" key="9">
    <source>
        <dbReference type="PROSITE-ProRule" id="PRU00958"/>
    </source>
</evidence>
<evidence type="ECO:0000256" key="3">
    <source>
        <dbReference type="ARBA" id="ARBA00022679"/>
    </source>
</evidence>
<reference evidence="12" key="1">
    <citation type="submission" date="2014-03" db="EMBL/GenBank/DDBJ databases">
        <authorList>
            <person name="Aksoy S."/>
            <person name="Warren W."/>
            <person name="Wilson R.K."/>
        </authorList>
    </citation>
    <scope>NUCLEOTIDE SEQUENCE [LARGE SCALE GENOMIC DNA]</scope>
    <source>
        <strain evidence="12">IAEA</strain>
    </source>
</reference>
<dbReference type="InterPro" id="IPR029063">
    <property type="entry name" value="SAM-dependent_MTases_sf"/>
</dbReference>
<dbReference type="GO" id="GO:0005634">
    <property type="term" value="C:nucleus"/>
    <property type="evidence" value="ECO:0007669"/>
    <property type="project" value="TreeGrafter"/>
</dbReference>
<sequence>MRSKSSSNVDNIRNIMLTAMKISGKSSLKDGDLLLVTSTDIAVLAGNAPEACYVKYGSVPLRMKSCHEMTLRILLHCIESYANRYEPIFKINVSQIIAFWYTNKKKTIAYKKNMFGLLDRRHRSSTVSLGTLALTLIPPEVLALLFLAGSSSKPNISVNSGNKSATMAS</sequence>
<keyword evidence="12" id="KW-1185">Reference proteome</keyword>
<reference evidence="11" key="2">
    <citation type="submission" date="2020-05" db="UniProtKB">
        <authorList>
            <consortium name="EnsemblMetazoa"/>
        </authorList>
    </citation>
    <scope>IDENTIFICATION</scope>
    <source>
        <strain evidence="11">IAEA</strain>
    </source>
</reference>
<evidence type="ECO:0000256" key="6">
    <source>
        <dbReference type="ARBA" id="ARBA00022884"/>
    </source>
</evidence>
<dbReference type="Proteomes" id="UP000091820">
    <property type="component" value="Unassembled WGS sequence"/>
</dbReference>
<evidence type="ECO:0000256" key="5">
    <source>
        <dbReference type="ARBA" id="ARBA00022694"/>
    </source>
</evidence>